<dbReference type="Proteomes" id="UP000271469">
    <property type="component" value="Chromosome"/>
</dbReference>
<keyword evidence="2 5" id="KW-0812">Transmembrane</keyword>
<dbReference type="OrthoDB" id="3701077at2"/>
<feature type="domain" description="DUF202" evidence="6">
    <location>
        <begin position="12"/>
        <end position="81"/>
    </location>
</feature>
<dbReference type="RefSeq" id="WP_124709698.1">
    <property type="nucleotide sequence ID" value="NZ_CP033972.1"/>
</dbReference>
<dbReference type="KEGG" id="gom:D7316_03922"/>
<evidence type="ECO:0000259" key="6">
    <source>
        <dbReference type="Pfam" id="PF02656"/>
    </source>
</evidence>
<evidence type="ECO:0000256" key="4">
    <source>
        <dbReference type="ARBA" id="ARBA00023136"/>
    </source>
</evidence>
<evidence type="ECO:0000256" key="2">
    <source>
        <dbReference type="ARBA" id="ARBA00022692"/>
    </source>
</evidence>
<evidence type="ECO:0000256" key="1">
    <source>
        <dbReference type="ARBA" id="ARBA00004127"/>
    </source>
</evidence>
<dbReference type="Pfam" id="PF02656">
    <property type="entry name" value="DUF202"/>
    <property type="match status" value="1"/>
</dbReference>
<dbReference type="GO" id="GO:0012505">
    <property type="term" value="C:endomembrane system"/>
    <property type="evidence" value="ECO:0007669"/>
    <property type="project" value="UniProtKB-SubCell"/>
</dbReference>
<dbReference type="AlphaFoldDB" id="A0A3G8JQA9"/>
<comment type="subcellular location">
    <subcellularLocation>
        <location evidence="1">Endomembrane system</location>
        <topology evidence="1">Multi-pass membrane protein</topology>
    </subcellularLocation>
</comment>
<feature type="transmembrane region" description="Helical" evidence="5">
    <location>
        <begin position="93"/>
        <end position="113"/>
    </location>
</feature>
<reference evidence="7 8" key="1">
    <citation type="submission" date="2018-11" db="EMBL/GenBank/DDBJ databases">
        <title>Gordonia insulae sp. nov., isolated from an island soil.</title>
        <authorList>
            <person name="Kim Y.S."/>
            <person name="Kim S.B."/>
        </authorList>
    </citation>
    <scope>NUCLEOTIDE SEQUENCE [LARGE SCALE GENOMIC DNA]</scope>
    <source>
        <strain evidence="7 8">MMS17-SY073</strain>
    </source>
</reference>
<gene>
    <name evidence="7" type="ORF">D7316_03922</name>
</gene>
<proteinExistence type="predicted"/>
<name>A0A3G8JQA9_9ACTN</name>
<keyword evidence="8" id="KW-1185">Reference proteome</keyword>
<dbReference type="EMBL" id="CP033972">
    <property type="protein sequence ID" value="AZG47314.1"/>
    <property type="molecule type" value="Genomic_DNA"/>
</dbReference>
<evidence type="ECO:0000313" key="7">
    <source>
        <dbReference type="EMBL" id="AZG47314.1"/>
    </source>
</evidence>
<keyword evidence="3 5" id="KW-1133">Transmembrane helix</keyword>
<evidence type="ECO:0000256" key="5">
    <source>
        <dbReference type="SAM" id="Phobius"/>
    </source>
</evidence>
<dbReference type="InterPro" id="IPR003807">
    <property type="entry name" value="DUF202"/>
</dbReference>
<organism evidence="7 8">
    <name type="scientific">Gordonia insulae</name>
    <dbReference type="NCBI Taxonomy" id="2420509"/>
    <lineage>
        <taxon>Bacteria</taxon>
        <taxon>Bacillati</taxon>
        <taxon>Actinomycetota</taxon>
        <taxon>Actinomycetes</taxon>
        <taxon>Mycobacteriales</taxon>
        <taxon>Gordoniaceae</taxon>
        <taxon>Gordonia</taxon>
    </lineage>
</organism>
<sequence length="114" mass="12087">MTTAETTPATSDRGLQAERTILSWSRTSIALGANGILVAGRDLVSHPDEWSCVRWAVAAAAVTLALAIYLAGRRRAHDLARRPLSRPVAARHLMTFTGLTITLLGVALLATAAL</sequence>
<feature type="transmembrane region" description="Helical" evidence="5">
    <location>
        <begin position="53"/>
        <end position="72"/>
    </location>
</feature>
<protein>
    <recommendedName>
        <fullName evidence="6">DUF202 domain-containing protein</fullName>
    </recommendedName>
</protein>
<accession>A0A3G8JQA9</accession>
<evidence type="ECO:0000313" key="8">
    <source>
        <dbReference type="Proteomes" id="UP000271469"/>
    </source>
</evidence>
<keyword evidence="4 5" id="KW-0472">Membrane</keyword>
<evidence type="ECO:0000256" key="3">
    <source>
        <dbReference type="ARBA" id="ARBA00022989"/>
    </source>
</evidence>